<dbReference type="Gene3D" id="2.30.38.10">
    <property type="entry name" value="Luciferase, Domain 3"/>
    <property type="match status" value="1"/>
</dbReference>
<reference evidence="6 7" key="1">
    <citation type="submission" date="2023-07" db="EMBL/GenBank/DDBJ databases">
        <title>Paenibacillus sp. JX-17 nov. isolated from soil.</title>
        <authorList>
            <person name="Wan Y."/>
            <person name="Liu B."/>
        </authorList>
    </citation>
    <scope>NUCLEOTIDE SEQUENCE [LARGE SCALE GENOMIC DNA]</scope>
    <source>
        <strain evidence="6 7">JX-17</strain>
    </source>
</reference>
<dbReference type="SUPFAM" id="SSF51735">
    <property type="entry name" value="NAD(P)-binding Rossmann-fold domains"/>
    <property type="match status" value="1"/>
</dbReference>
<dbReference type="PANTHER" id="PTHR44845">
    <property type="entry name" value="CARRIER DOMAIN-CONTAINING PROTEIN"/>
    <property type="match status" value="1"/>
</dbReference>
<dbReference type="InterPro" id="IPR009081">
    <property type="entry name" value="PP-bd_ACP"/>
</dbReference>
<dbReference type="Gene3D" id="3.40.50.980">
    <property type="match status" value="2"/>
</dbReference>
<dbReference type="SUPFAM" id="SSF47336">
    <property type="entry name" value="ACP-like"/>
    <property type="match status" value="1"/>
</dbReference>
<organism evidence="6 7">
    <name type="scientific">Paenibacillus lacisoli</name>
    <dbReference type="NCBI Taxonomy" id="3064525"/>
    <lineage>
        <taxon>Bacteria</taxon>
        <taxon>Bacillati</taxon>
        <taxon>Bacillota</taxon>
        <taxon>Bacilli</taxon>
        <taxon>Bacillales</taxon>
        <taxon>Paenibacillaceae</taxon>
        <taxon>Paenibacillus</taxon>
    </lineage>
</organism>
<dbReference type="NCBIfam" id="TIGR01746">
    <property type="entry name" value="Thioester-redct"/>
    <property type="match status" value="1"/>
</dbReference>
<dbReference type="NCBIfam" id="TIGR01733">
    <property type="entry name" value="AA-adenyl-dom"/>
    <property type="match status" value="1"/>
</dbReference>
<sequence length="1234" mass="136308">MVTPDTIQLPVLQIPFDQGRQQQTYTYDSVQIALQPALSEALRQQYNEDERSTFLLAVYFAWQCRLSGGETELTAGLRSSSGNGALEAMVLDLKSISTIAQLHQAVTEAMAAGLVPVTDQTVETLFGFNQLHAASAPQIVNWHVEEKEGQFSCHIQYDSSLLRAETMQRYSDYYITLLDAALQDTEQSFRAIDILKESDREKYAELNATDAAYDQRQTYHGMFEQAVTLYPDHKAIASSEKVYTYEALNEQANRLAHHLLSRGVVKGDFVTIFMDRSLETVISLLGIMKAGGVYVPLDPAHPYDRNSYIVEDTKSPFIVTKSAYREQALQLSGDIPTLRGVIALDELRADLPSHNPDLPIEADDLAYVIYTSGTTGKPKGTLLAHRGVVNLGEVVRTSCDIQPEDVLTQFATYSFDASIWDTIGALFYGAQLYLLSADERVSVEDFADAIERTGTTIITILPTVFFNQLAAHLSDEGFRKLEKVKLITIAGEALYGEQVRAFQRKVGDRMGIMNIYGPTEATVVTTLHRVDGLVPDSLVNIPIGKPIHNYKVYIVNEENQLAPVNVPGEVIIATPALSRGYLNQPERTAQVFVSNPFTEADSRAHGSVYKSGDIAKLLDDGTIEYVGRRDSQLKIRGHRIEIGEIEDNFAKIDGVKDAVVVAKKEADGQNMLVGYFTSVDGSAIASTDIKAELTDKLPSYFVPKYICQLDAMPISPTGKIDRKSLVSYPHEEQEPEGPWEAPQTETEKLIAAAWEQTLGRARVGLHDDFFRIGGDSLYIIHTLVILKPAFPGLKIGHFYEYRTLQELARFVDEAGAQEEQRTAVKPADGSYIDLNEHPVELVAGASLSTVRTPEKVLLTGATGYLGSHLLYELLQQPGLQVYALVRRTAEESGMERLRSTFIRYFGTDAARLMEGRVEAVEGDLEQEKLGLKQEQIDMLIGNVDSILHSAADVRHFGDSAQFARTNVAGTEFLLELASARPGVSFHHVSTLGIPEDLALSGQWDEVVELGYFPDDMHVENVYTDSKLEAEKILFKAAGQGVPVSIYRAGNLSSRSADGFFQHNIDSNAMYRMVKAMLLLGKAPAADWQMDFTPIDYAARAIVSLALNPDSSGRVFHICNPQPLAYSELIAYINQCGYAVETLPFSEYQQWLFDASIEKSQEGVQLAIAQLEGDGAKDFAYQYGCPVTKAMLQPAGVSCPPADLSFVRKMIQHAASIQYFPASTAVDQEAELMTP</sequence>
<dbReference type="RefSeq" id="WP_305024131.1">
    <property type="nucleotide sequence ID" value="NZ_JAUQTB010000005.1"/>
</dbReference>
<dbReference type="InterPro" id="IPR013120">
    <property type="entry name" value="FAR_NAD-bd"/>
</dbReference>
<keyword evidence="2" id="KW-0596">Phosphopantetheine</keyword>
<keyword evidence="7" id="KW-1185">Reference proteome</keyword>
<evidence type="ECO:0000259" key="5">
    <source>
        <dbReference type="PROSITE" id="PS50075"/>
    </source>
</evidence>
<dbReference type="Gene3D" id="1.10.1200.10">
    <property type="entry name" value="ACP-like"/>
    <property type="match status" value="1"/>
</dbReference>
<dbReference type="EMBL" id="JAUQTB010000005">
    <property type="protein sequence ID" value="MDO7906928.1"/>
    <property type="molecule type" value="Genomic_DNA"/>
</dbReference>
<evidence type="ECO:0000313" key="6">
    <source>
        <dbReference type="EMBL" id="MDO7906928.1"/>
    </source>
</evidence>
<dbReference type="InterPro" id="IPR025110">
    <property type="entry name" value="AMP-bd_C"/>
</dbReference>
<evidence type="ECO:0000256" key="4">
    <source>
        <dbReference type="ARBA" id="ARBA00023194"/>
    </source>
</evidence>
<evidence type="ECO:0000256" key="3">
    <source>
        <dbReference type="ARBA" id="ARBA00022553"/>
    </source>
</evidence>
<dbReference type="Pfam" id="PF00550">
    <property type="entry name" value="PP-binding"/>
    <property type="match status" value="1"/>
</dbReference>
<name>A0ABT9CH61_9BACL</name>
<gene>
    <name evidence="6" type="ORF">Q5741_10930</name>
</gene>
<proteinExistence type="inferred from homology"/>
<dbReference type="Pfam" id="PF13193">
    <property type="entry name" value="AMP-binding_C"/>
    <property type="match status" value="1"/>
</dbReference>
<dbReference type="PROSITE" id="PS50075">
    <property type="entry name" value="CARRIER"/>
    <property type="match status" value="1"/>
</dbReference>
<dbReference type="PRINTS" id="PR00154">
    <property type="entry name" value="AMPBINDING"/>
</dbReference>
<dbReference type="CDD" id="cd05235">
    <property type="entry name" value="SDR_e1"/>
    <property type="match status" value="1"/>
</dbReference>
<dbReference type="Proteomes" id="UP001240171">
    <property type="component" value="Unassembled WGS sequence"/>
</dbReference>
<keyword evidence="4" id="KW-0045">Antibiotic biosynthesis</keyword>
<dbReference type="PANTHER" id="PTHR44845:SF7">
    <property type="entry name" value="PLIPASTATIN SYNTHASE SUBUNIT D"/>
    <property type="match status" value="1"/>
</dbReference>
<dbReference type="Pfam" id="PF07993">
    <property type="entry name" value="NAD_binding_4"/>
    <property type="match status" value="1"/>
</dbReference>
<evidence type="ECO:0000313" key="7">
    <source>
        <dbReference type="Proteomes" id="UP001240171"/>
    </source>
</evidence>
<accession>A0ABT9CH61</accession>
<dbReference type="Gene3D" id="3.30.559.30">
    <property type="entry name" value="Nonribosomal peptide synthetase, condensation domain"/>
    <property type="match status" value="1"/>
</dbReference>
<dbReference type="InterPro" id="IPR000873">
    <property type="entry name" value="AMP-dep_synth/lig_dom"/>
</dbReference>
<keyword evidence="3" id="KW-0597">Phosphoprotein</keyword>
<evidence type="ECO:0000256" key="1">
    <source>
        <dbReference type="ARBA" id="ARBA00006432"/>
    </source>
</evidence>
<dbReference type="Pfam" id="PF00501">
    <property type="entry name" value="AMP-binding"/>
    <property type="match status" value="1"/>
</dbReference>
<dbReference type="SUPFAM" id="SSF52777">
    <property type="entry name" value="CoA-dependent acyltransferases"/>
    <property type="match status" value="1"/>
</dbReference>
<comment type="similarity">
    <text evidence="1">Belongs to the ATP-dependent AMP-binding enzyme family.</text>
</comment>
<dbReference type="CDD" id="cd05930">
    <property type="entry name" value="A_NRPS"/>
    <property type="match status" value="1"/>
</dbReference>
<dbReference type="InterPro" id="IPR020459">
    <property type="entry name" value="AMP-binding"/>
</dbReference>
<dbReference type="SUPFAM" id="SSF56801">
    <property type="entry name" value="Acetyl-CoA synthetase-like"/>
    <property type="match status" value="1"/>
</dbReference>
<dbReference type="Gene3D" id="3.40.50.720">
    <property type="entry name" value="NAD(P)-binding Rossmann-like Domain"/>
    <property type="match status" value="1"/>
</dbReference>
<dbReference type="PIRSF" id="PIRSF001617">
    <property type="entry name" value="Alpha-AR"/>
    <property type="match status" value="1"/>
</dbReference>
<dbReference type="InterPro" id="IPR036736">
    <property type="entry name" value="ACP-like_sf"/>
</dbReference>
<dbReference type="PROSITE" id="PS00455">
    <property type="entry name" value="AMP_BINDING"/>
    <property type="match status" value="1"/>
</dbReference>
<dbReference type="InterPro" id="IPR010080">
    <property type="entry name" value="Thioester_reductase-like_dom"/>
</dbReference>
<dbReference type="InterPro" id="IPR045851">
    <property type="entry name" value="AMP-bd_C_sf"/>
</dbReference>
<protein>
    <submittedName>
        <fullName evidence="6">Amino acid adenylation domain-containing protein</fullName>
    </submittedName>
</protein>
<dbReference type="Gene3D" id="3.30.300.30">
    <property type="match status" value="1"/>
</dbReference>
<dbReference type="InterPro" id="IPR010071">
    <property type="entry name" value="AA_adenyl_dom"/>
</dbReference>
<comment type="caution">
    <text evidence="6">The sequence shown here is derived from an EMBL/GenBank/DDBJ whole genome shotgun (WGS) entry which is preliminary data.</text>
</comment>
<feature type="domain" description="Carrier" evidence="5">
    <location>
        <begin position="741"/>
        <end position="815"/>
    </location>
</feature>
<dbReference type="InterPro" id="IPR036291">
    <property type="entry name" value="NAD(P)-bd_dom_sf"/>
</dbReference>
<evidence type="ECO:0000256" key="2">
    <source>
        <dbReference type="ARBA" id="ARBA00022450"/>
    </source>
</evidence>
<dbReference type="InterPro" id="IPR020845">
    <property type="entry name" value="AMP-binding_CS"/>
</dbReference>